<proteinExistence type="predicted"/>
<dbReference type="Proteomes" id="UP000193067">
    <property type="component" value="Unassembled WGS sequence"/>
</dbReference>
<evidence type="ECO:0000313" key="2">
    <source>
        <dbReference type="EMBL" id="OSC98795.1"/>
    </source>
</evidence>
<dbReference type="EMBL" id="KZ084134">
    <property type="protein sequence ID" value="OSC98795.1"/>
    <property type="molecule type" value="Genomic_DNA"/>
</dbReference>
<gene>
    <name evidence="2" type="ORF">PYCCODRAFT_915130</name>
</gene>
<evidence type="ECO:0000256" key="1">
    <source>
        <dbReference type="SAM" id="MobiDB-lite"/>
    </source>
</evidence>
<feature type="region of interest" description="Disordered" evidence="1">
    <location>
        <begin position="134"/>
        <end position="173"/>
    </location>
</feature>
<keyword evidence="3" id="KW-1185">Reference proteome</keyword>
<name>A0A1Y2ICC9_TRAC3</name>
<dbReference type="AlphaFoldDB" id="A0A1Y2ICC9"/>
<sequence length="173" mass="18878">MKFVGFSESDTDRDASFALGGAYPTLLVHRRHGLAVFCPSRIQWVYRRCRPALPASSRFGANACRPMPLCGQRVLIPGAEGGTIEQEQNSTEVPRLSRVLSRSPRLAIQLQHHTTTCLLCRAHPQAVGQVQVQTAGGRPSTIDGGGGLLREDPPFSLSELYQDSRGGRQGLKR</sequence>
<evidence type="ECO:0000313" key="3">
    <source>
        <dbReference type="Proteomes" id="UP000193067"/>
    </source>
</evidence>
<reference evidence="2 3" key="1">
    <citation type="journal article" date="2015" name="Biotechnol. Biofuels">
        <title>Enhanced degradation of softwood versus hardwood by the white-rot fungus Pycnoporus coccineus.</title>
        <authorList>
            <person name="Couturier M."/>
            <person name="Navarro D."/>
            <person name="Chevret D."/>
            <person name="Henrissat B."/>
            <person name="Piumi F."/>
            <person name="Ruiz-Duenas F.J."/>
            <person name="Martinez A.T."/>
            <person name="Grigoriev I.V."/>
            <person name="Riley R."/>
            <person name="Lipzen A."/>
            <person name="Berrin J.G."/>
            <person name="Master E.R."/>
            <person name="Rosso M.N."/>
        </authorList>
    </citation>
    <scope>NUCLEOTIDE SEQUENCE [LARGE SCALE GENOMIC DNA]</scope>
    <source>
        <strain evidence="2 3">BRFM310</strain>
    </source>
</reference>
<accession>A0A1Y2ICC9</accession>
<organism evidence="2 3">
    <name type="scientific">Trametes coccinea (strain BRFM310)</name>
    <name type="common">Pycnoporus coccineus</name>
    <dbReference type="NCBI Taxonomy" id="1353009"/>
    <lineage>
        <taxon>Eukaryota</taxon>
        <taxon>Fungi</taxon>
        <taxon>Dikarya</taxon>
        <taxon>Basidiomycota</taxon>
        <taxon>Agaricomycotina</taxon>
        <taxon>Agaricomycetes</taxon>
        <taxon>Polyporales</taxon>
        <taxon>Polyporaceae</taxon>
        <taxon>Trametes</taxon>
    </lineage>
</organism>
<protein>
    <submittedName>
        <fullName evidence="2">Uncharacterized protein</fullName>
    </submittedName>
</protein>